<sequence length="49" mass="5827">MISIYGEIRSLIKQGKSNKEIMDKLFVTQSQVQYQRRKIKKEAIANWNL</sequence>
<gene>
    <name evidence="1" type="ORF">HN02_22</name>
</gene>
<organism evidence="1 2">
    <name type="scientific">Clostridium phage vB_CpeP_HN02</name>
    <dbReference type="NCBI Taxonomy" id="2834252"/>
    <lineage>
        <taxon>Viruses</taxon>
        <taxon>Duplodnaviria</taxon>
        <taxon>Heunggongvirae</taxon>
        <taxon>Uroviricota</taxon>
        <taxon>Caudoviricetes</taxon>
        <taxon>Guelinviridae</taxon>
        <taxon>Denniswatsonvirinae</taxon>
        <taxon>Gregsiragusavirus</taxon>
        <taxon>Gregsiragusavirus hn02</taxon>
    </lineage>
</organism>
<accession>A0A8E6LQU2</accession>
<dbReference type="EMBL" id="MW815121">
    <property type="protein sequence ID" value="QVM61482.1"/>
    <property type="molecule type" value="Genomic_DNA"/>
</dbReference>
<evidence type="ECO:0008006" key="3">
    <source>
        <dbReference type="Google" id="ProtNLM"/>
    </source>
</evidence>
<name>A0A8E6LQU2_9CAUD</name>
<evidence type="ECO:0000313" key="1">
    <source>
        <dbReference type="EMBL" id="QVM61482.1"/>
    </source>
</evidence>
<dbReference type="Proteomes" id="UP000679483">
    <property type="component" value="Segment"/>
</dbReference>
<evidence type="ECO:0000313" key="2">
    <source>
        <dbReference type="Proteomes" id="UP000679483"/>
    </source>
</evidence>
<proteinExistence type="predicted"/>
<keyword evidence="2" id="KW-1185">Reference proteome</keyword>
<reference evidence="1" key="1">
    <citation type="submission" date="2021-03" db="EMBL/GenBank/DDBJ databases">
        <authorList>
            <person name="Wu L."/>
            <person name="Cao M."/>
        </authorList>
    </citation>
    <scope>NUCLEOTIDE SEQUENCE</scope>
    <source>
        <strain evidence="1">Clostridium perfringens</strain>
    </source>
</reference>
<protein>
    <recommendedName>
        <fullName evidence="3">HTH luxR-type domain-containing protein</fullName>
    </recommendedName>
</protein>